<sequence length="59" mass="7173">MFTFPFPVQTKRERENRRRTTGDDREEENTPSRLLRSRDTRRSNLQIHEKEATIRLDKG</sequence>
<organism evidence="1 2">
    <name type="scientific">Rhododendron molle</name>
    <name type="common">Chinese azalea</name>
    <name type="synonym">Azalea mollis</name>
    <dbReference type="NCBI Taxonomy" id="49168"/>
    <lineage>
        <taxon>Eukaryota</taxon>
        <taxon>Viridiplantae</taxon>
        <taxon>Streptophyta</taxon>
        <taxon>Embryophyta</taxon>
        <taxon>Tracheophyta</taxon>
        <taxon>Spermatophyta</taxon>
        <taxon>Magnoliopsida</taxon>
        <taxon>eudicotyledons</taxon>
        <taxon>Gunneridae</taxon>
        <taxon>Pentapetalae</taxon>
        <taxon>asterids</taxon>
        <taxon>Ericales</taxon>
        <taxon>Ericaceae</taxon>
        <taxon>Ericoideae</taxon>
        <taxon>Rhodoreae</taxon>
        <taxon>Rhododendron</taxon>
    </lineage>
</organism>
<comment type="caution">
    <text evidence="1">The sequence shown here is derived from an EMBL/GenBank/DDBJ whole genome shotgun (WGS) entry which is preliminary data.</text>
</comment>
<proteinExistence type="predicted"/>
<evidence type="ECO:0000313" key="2">
    <source>
        <dbReference type="Proteomes" id="UP001062846"/>
    </source>
</evidence>
<protein>
    <submittedName>
        <fullName evidence="1">Uncharacterized protein</fullName>
    </submittedName>
</protein>
<name>A0ACC0P1B7_RHOML</name>
<evidence type="ECO:0000313" key="1">
    <source>
        <dbReference type="EMBL" id="KAI8559428.1"/>
    </source>
</evidence>
<reference evidence="1" key="1">
    <citation type="submission" date="2022-02" db="EMBL/GenBank/DDBJ databases">
        <title>Plant Genome Project.</title>
        <authorList>
            <person name="Zhang R.-G."/>
        </authorList>
    </citation>
    <scope>NUCLEOTIDE SEQUENCE</scope>
    <source>
        <strain evidence="1">AT1</strain>
    </source>
</reference>
<dbReference type="EMBL" id="CM046391">
    <property type="protein sequence ID" value="KAI8559428.1"/>
    <property type="molecule type" value="Genomic_DNA"/>
</dbReference>
<gene>
    <name evidence="1" type="ORF">RHMOL_Rhmol04G0173000</name>
</gene>
<keyword evidence="2" id="KW-1185">Reference proteome</keyword>
<accession>A0ACC0P1B7</accession>
<dbReference type="Proteomes" id="UP001062846">
    <property type="component" value="Chromosome 4"/>
</dbReference>